<dbReference type="KEGG" id="uth:DKZ56_00995"/>
<proteinExistence type="predicted"/>
<name>A0A4P6USU6_9BACL</name>
<organism evidence="1 2">
    <name type="scientific">Ureibacillus thermophilus</name>
    <dbReference type="NCBI Taxonomy" id="367743"/>
    <lineage>
        <taxon>Bacteria</taxon>
        <taxon>Bacillati</taxon>
        <taxon>Bacillota</taxon>
        <taxon>Bacilli</taxon>
        <taxon>Bacillales</taxon>
        <taxon>Caryophanaceae</taxon>
        <taxon>Ureibacillus</taxon>
    </lineage>
</organism>
<protein>
    <submittedName>
        <fullName evidence="1">Uncharacterized protein</fullName>
    </submittedName>
</protein>
<accession>A0A4P6USU6</accession>
<dbReference type="AlphaFoldDB" id="A0A4P6USU6"/>
<dbReference type="Proteomes" id="UP000291151">
    <property type="component" value="Chromosome"/>
</dbReference>
<keyword evidence="2" id="KW-1185">Reference proteome</keyword>
<dbReference type="RefSeq" id="WP_208650877.1">
    <property type="nucleotide sequence ID" value="NZ_CP036528.1"/>
</dbReference>
<reference evidence="1 2" key="1">
    <citation type="submission" date="2019-02" db="EMBL/GenBank/DDBJ databases">
        <title>Ureibacillus thermophilus.</title>
        <authorList>
            <person name="Sunny J.S."/>
            <person name="Natarajan A."/>
            <person name="Saleena L.M."/>
        </authorList>
    </citation>
    <scope>NUCLEOTIDE SEQUENCE [LARGE SCALE GENOMIC DNA]</scope>
    <source>
        <strain evidence="1 2">LM102</strain>
    </source>
</reference>
<gene>
    <name evidence="1" type="ORF">DKZ56_00995</name>
</gene>
<dbReference type="EMBL" id="CP036528">
    <property type="protein sequence ID" value="QBK24602.1"/>
    <property type="molecule type" value="Genomic_DNA"/>
</dbReference>
<evidence type="ECO:0000313" key="2">
    <source>
        <dbReference type="Proteomes" id="UP000291151"/>
    </source>
</evidence>
<sequence length="100" mass="11501">MAKGRNVLMTAFLAGVTAYLSKKENRDKTVRMIKNMRNSFQKETDFGEKRYSKVNNNDLKEIAETAADDTETKIRENNMIAESGLQTAIIYYNENNQEVK</sequence>
<evidence type="ECO:0000313" key="1">
    <source>
        <dbReference type="EMBL" id="QBK24602.1"/>
    </source>
</evidence>